<feature type="region of interest" description="Disordered" evidence="1">
    <location>
        <begin position="29"/>
        <end position="99"/>
    </location>
</feature>
<reference evidence="2" key="2">
    <citation type="journal article" date="2016" name="G3 (Bethesda)">
        <title>Genome Evolution in Three Species of Cactophilic Drosophila.</title>
        <authorList>
            <person name="Sanchez-Flores A."/>
            <person name="Penazola F."/>
            <person name="Carpinteyro-Ponce J."/>
            <person name="Nazario-Yepiz N."/>
            <person name="Abreu-Goodger C."/>
            <person name="Machado C.A."/>
            <person name="Markow T.A."/>
        </authorList>
    </citation>
    <scope>NUCLEOTIDE SEQUENCE [LARGE SCALE GENOMIC DNA]</scope>
</reference>
<proteinExistence type="predicted"/>
<reference evidence="2" key="1">
    <citation type="journal article" date="1997" name="Nucleic Acids Res.">
        <title>tRNAscan-SE: a program for improved detection of transfer RNA genes in genomic sequence.</title>
        <authorList>
            <person name="Lowe T.M."/>
            <person name="Eddy S.R."/>
        </authorList>
    </citation>
    <scope>NUCLEOTIDE SEQUENCE [LARGE SCALE GENOMIC DNA]</scope>
</reference>
<evidence type="ECO:0000313" key="2">
    <source>
        <dbReference type="Proteomes" id="UP000694904"/>
    </source>
</evidence>
<sequence>MPSSFCSTQKLADEPARLPGQQRLQELCAQSRPESHQRRGGGGACLQHYSPTEPHAGAVRAGYGAGETGDESTEGDASGQQESLQIHAAGHGPHCSTVY</sequence>
<evidence type="ECO:0000313" key="3">
    <source>
        <dbReference type="RefSeq" id="XP_017867165.1"/>
    </source>
</evidence>
<accession>A0ABM1PIX9</accession>
<dbReference type="RefSeq" id="XP_017867165.1">
    <property type="nucleotide sequence ID" value="XM_018011676.1"/>
</dbReference>
<gene>
    <name evidence="3" type="primary">LOC108616471</name>
</gene>
<dbReference type="GeneID" id="108616471"/>
<keyword evidence="2" id="KW-1185">Reference proteome</keyword>
<protein>
    <submittedName>
        <fullName evidence="3">Uncharacterized protein LOC108616471 isoform X2</fullName>
    </submittedName>
</protein>
<evidence type="ECO:0000256" key="1">
    <source>
        <dbReference type="SAM" id="MobiDB-lite"/>
    </source>
</evidence>
<organism evidence="2 3">
    <name type="scientific">Drosophila arizonae</name>
    <name type="common">Fruit fly</name>
    <dbReference type="NCBI Taxonomy" id="7263"/>
    <lineage>
        <taxon>Eukaryota</taxon>
        <taxon>Metazoa</taxon>
        <taxon>Ecdysozoa</taxon>
        <taxon>Arthropoda</taxon>
        <taxon>Hexapoda</taxon>
        <taxon>Insecta</taxon>
        <taxon>Pterygota</taxon>
        <taxon>Neoptera</taxon>
        <taxon>Endopterygota</taxon>
        <taxon>Diptera</taxon>
        <taxon>Brachycera</taxon>
        <taxon>Muscomorpha</taxon>
        <taxon>Ephydroidea</taxon>
        <taxon>Drosophilidae</taxon>
        <taxon>Drosophila</taxon>
    </lineage>
</organism>
<dbReference type="Proteomes" id="UP000694904">
    <property type="component" value="Chromosome 5"/>
</dbReference>
<name>A0ABM1PIX9_DROAR</name>
<reference evidence="3" key="3">
    <citation type="submission" date="2025-08" db="UniProtKB">
        <authorList>
            <consortium name="RefSeq"/>
        </authorList>
    </citation>
    <scope>IDENTIFICATION</scope>
    <source>
        <tissue evidence="3">Whole organism</tissue>
    </source>
</reference>